<name>A0ABS4IK06_9BACI</name>
<dbReference type="EMBL" id="JAGGKX010000023">
    <property type="protein sequence ID" value="MBP1971249.1"/>
    <property type="molecule type" value="Genomic_DNA"/>
</dbReference>
<comment type="caution">
    <text evidence="1">The sequence shown here is derived from an EMBL/GenBank/DDBJ whole genome shotgun (WGS) entry which is preliminary data.</text>
</comment>
<protein>
    <recommendedName>
        <fullName evidence="3">Transposase</fullName>
    </recommendedName>
</protein>
<gene>
    <name evidence="1" type="ORF">J2Z83_003388</name>
</gene>
<sequence>MCDPVALIEKSLQGIERKSRRIKNVIDRIELCTFAQIALIKNA</sequence>
<evidence type="ECO:0000313" key="2">
    <source>
        <dbReference type="Proteomes" id="UP001519345"/>
    </source>
</evidence>
<evidence type="ECO:0008006" key="3">
    <source>
        <dbReference type="Google" id="ProtNLM"/>
    </source>
</evidence>
<reference evidence="1 2" key="1">
    <citation type="submission" date="2021-03" db="EMBL/GenBank/DDBJ databases">
        <title>Genomic Encyclopedia of Type Strains, Phase IV (KMG-IV): sequencing the most valuable type-strain genomes for metagenomic binning, comparative biology and taxonomic classification.</title>
        <authorList>
            <person name="Goeker M."/>
        </authorList>
    </citation>
    <scope>NUCLEOTIDE SEQUENCE [LARGE SCALE GENOMIC DNA]</scope>
    <source>
        <strain evidence="1 2">DSM 25609</strain>
    </source>
</reference>
<evidence type="ECO:0000313" key="1">
    <source>
        <dbReference type="EMBL" id="MBP1971249.1"/>
    </source>
</evidence>
<keyword evidence="2" id="KW-1185">Reference proteome</keyword>
<accession>A0ABS4IK06</accession>
<dbReference type="Proteomes" id="UP001519345">
    <property type="component" value="Unassembled WGS sequence"/>
</dbReference>
<organism evidence="1 2">
    <name type="scientific">Virgibacillus natechei</name>
    <dbReference type="NCBI Taxonomy" id="1216297"/>
    <lineage>
        <taxon>Bacteria</taxon>
        <taxon>Bacillati</taxon>
        <taxon>Bacillota</taxon>
        <taxon>Bacilli</taxon>
        <taxon>Bacillales</taxon>
        <taxon>Bacillaceae</taxon>
        <taxon>Virgibacillus</taxon>
    </lineage>
</organism>
<proteinExistence type="predicted"/>